<keyword evidence="15" id="KW-0378">Hydrolase</keyword>
<dbReference type="InterPro" id="IPR001270">
    <property type="entry name" value="ClpA/B"/>
</dbReference>
<evidence type="ECO:0000256" key="8">
    <source>
        <dbReference type="ARBA" id="ARBA00026057"/>
    </source>
</evidence>
<dbReference type="Gene3D" id="1.10.1780.10">
    <property type="entry name" value="Clp, N-terminal domain"/>
    <property type="match status" value="1"/>
</dbReference>
<keyword evidence="6 11" id="KW-0175">Coiled coil</keyword>
<evidence type="ECO:0000256" key="2">
    <source>
        <dbReference type="ARBA" id="ARBA00022737"/>
    </source>
</evidence>
<dbReference type="RefSeq" id="WP_270080742.1">
    <property type="nucleotide sequence ID" value="NZ_CP115300.1"/>
</dbReference>
<gene>
    <name evidence="15" type="ORF">O1G22_08400</name>
</gene>
<dbReference type="CDD" id="cd19499">
    <property type="entry name" value="RecA-like_ClpB_Hsp104-like"/>
    <property type="match status" value="1"/>
</dbReference>
<evidence type="ECO:0000256" key="7">
    <source>
        <dbReference type="ARBA" id="ARBA00023186"/>
    </source>
</evidence>
<accession>A0ABY7NZA3</accession>
<dbReference type="Pfam" id="PF00004">
    <property type="entry name" value="AAA"/>
    <property type="match status" value="1"/>
</dbReference>
<keyword evidence="2 9" id="KW-0677">Repeat</keyword>
<dbReference type="InterPro" id="IPR019489">
    <property type="entry name" value="Clp_ATPase_C"/>
</dbReference>
<keyword evidence="7 10" id="KW-0143">Chaperone</keyword>
<dbReference type="SUPFAM" id="SSF81923">
    <property type="entry name" value="Double Clp-N motif"/>
    <property type="match status" value="1"/>
</dbReference>
<keyword evidence="16" id="KW-1185">Reference proteome</keyword>
<dbReference type="InterPro" id="IPR018368">
    <property type="entry name" value="ClpA/B_CS1"/>
</dbReference>
<dbReference type="InterPro" id="IPR036628">
    <property type="entry name" value="Clp_N_dom_sf"/>
</dbReference>
<dbReference type="InterPro" id="IPR028299">
    <property type="entry name" value="ClpA/B_CS2"/>
</dbReference>
<comment type="subunit">
    <text evidence="8">Homohexamer. The oligomerization is ATP-dependent.</text>
</comment>
<dbReference type="InterPro" id="IPR041546">
    <property type="entry name" value="ClpA/ClpB_AAA_lid"/>
</dbReference>
<keyword evidence="3 10" id="KW-0547">Nucleotide-binding</keyword>
<dbReference type="InterPro" id="IPR001943">
    <property type="entry name" value="UVR_dom"/>
</dbReference>
<feature type="domain" description="UVR" evidence="13">
    <location>
        <begin position="447"/>
        <end position="482"/>
    </location>
</feature>
<feature type="domain" description="Clp R" evidence="14">
    <location>
        <begin position="32"/>
        <end position="181"/>
    </location>
</feature>
<dbReference type="SMART" id="SM01086">
    <property type="entry name" value="ClpB_D2-small"/>
    <property type="match status" value="1"/>
</dbReference>
<feature type="coiled-coil region" evidence="11">
    <location>
        <begin position="443"/>
        <end position="489"/>
    </location>
</feature>
<organism evidence="15 16">
    <name type="scientific">Streptomyces camelliae</name>
    <dbReference type="NCBI Taxonomy" id="3004093"/>
    <lineage>
        <taxon>Bacteria</taxon>
        <taxon>Bacillati</taxon>
        <taxon>Actinomycetota</taxon>
        <taxon>Actinomycetes</taxon>
        <taxon>Kitasatosporales</taxon>
        <taxon>Streptomycetaceae</taxon>
        <taxon>Streptomyces</taxon>
    </lineage>
</organism>
<evidence type="ECO:0000256" key="6">
    <source>
        <dbReference type="ARBA" id="ARBA00023054"/>
    </source>
</evidence>
<dbReference type="Proteomes" id="UP001212326">
    <property type="component" value="Chromosome"/>
</dbReference>
<protein>
    <submittedName>
        <fullName evidence="15">ATP-dependent Clp protease ATP-binding subunit</fullName>
    </submittedName>
</protein>
<evidence type="ECO:0000256" key="1">
    <source>
        <dbReference type="ARBA" id="ARBA00008675"/>
    </source>
</evidence>
<dbReference type="PROSITE" id="PS50151">
    <property type="entry name" value="UVR"/>
    <property type="match status" value="1"/>
</dbReference>
<dbReference type="PANTHER" id="PTHR11638:SF18">
    <property type="entry name" value="HEAT SHOCK PROTEIN 104"/>
    <property type="match status" value="1"/>
</dbReference>
<evidence type="ECO:0000313" key="15">
    <source>
        <dbReference type="EMBL" id="WBO62837.1"/>
    </source>
</evidence>
<evidence type="ECO:0000256" key="10">
    <source>
        <dbReference type="RuleBase" id="RU004432"/>
    </source>
</evidence>
<dbReference type="EMBL" id="CP115300">
    <property type="protein sequence ID" value="WBO62837.1"/>
    <property type="molecule type" value="Genomic_DNA"/>
</dbReference>
<proteinExistence type="inferred from homology"/>
<dbReference type="PROSITE" id="PS51903">
    <property type="entry name" value="CLP_R"/>
    <property type="match status" value="1"/>
</dbReference>
<evidence type="ECO:0000259" key="13">
    <source>
        <dbReference type="PROSITE" id="PS50151"/>
    </source>
</evidence>
<feature type="region of interest" description="Disordered" evidence="12">
    <location>
        <begin position="76"/>
        <end position="111"/>
    </location>
</feature>
<dbReference type="Pfam" id="PF10431">
    <property type="entry name" value="ClpB_D2-small"/>
    <property type="match status" value="1"/>
</dbReference>
<dbReference type="Gene3D" id="4.10.860.10">
    <property type="entry name" value="UVR domain"/>
    <property type="match status" value="1"/>
</dbReference>
<dbReference type="InterPro" id="IPR050130">
    <property type="entry name" value="ClpA_ClpB"/>
</dbReference>
<dbReference type="SMART" id="SM00382">
    <property type="entry name" value="AAA"/>
    <property type="match status" value="2"/>
</dbReference>
<dbReference type="GO" id="GO:0008233">
    <property type="term" value="F:peptidase activity"/>
    <property type="evidence" value="ECO:0007669"/>
    <property type="project" value="UniProtKB-KW"/>
</dbReference>
<evidence type="ECO:0000256" key="9">
    <source>
        <dbReference type="PROSITE-ProRule" id="PRU01251"/>
    </source>
</evidence>
<keyword evidence="5" id="KW-0346">Stress response</keyword>
<dbReference type="Gene3D" id="1.10.8.60">
    <property type="match status" value="2"/>
</dbReference>
<comment type="similarity">
    <text evidence="1 10">Belongs to the ClpA/ClpB family.</text>
</comment>
<dbReference type="InterPro" id="IPR027417">
    <property type="entry name" value="P-loop_NTPase"/>
</dbReference>
<evidence type="ECO:0000256" key="3">
    <source>
        <dbReference type="ARBA" id="ARBA00022741"/>
    </source>
</evidence>
<dbReference type="CDD" id="cd00009">
    <property type="entry name" value="AAA"/>
    <property type="match status" value="1"/>
</dbReference>
<dbReference type="PROSITE" id="PS00871">
    <property type="entry name" value="CLPAB_2"/>
    <property type="match status" value="1"/>
</dbReference>
<evidence type="ECO:0000256" key="5">
    <source>
        <dbReference type="ARBA" id="ARBA00023016"/>
    </source>
</evidence>
<dbReference type="Gene3D" id="3.40.50.300">
    <property type="entry name" value="P-loop containing nucleotide triphosphate hydrolases"/>
    <property type="match status" value="2"/>
</dbReference>
<evidence type="ECO:0000256" key="11">
    <source>
        <dbReference type="SAM" id="Coils"/>
    </source>
</evidence>
<dbReference type="GO" id="GO:0006508">
    <property type="term" value="P:proteolysis"/>
    <property type="evidence" value="ECO:0007669"/>
    <property type="project" value="UniProtKB-KW"/>
</dbReference>
<dbReference type="PROSITE" id="PS00870">
    <property type="entry name" value="CLPAB_1"/>
    <property type="match status" value="1"/>
</dbReference>
<dbReference type="Pfam" id="PF02861">
    <property type="entry name" value="Clp_N"/>
    <property type="match status" value="1"/>
</dbReference>
<dbReference type="GO" id="GO:0005524">
    <property type="term" value="F:ATP binding"/>
    <property type="evidence" value="ECO:0007669"/>
    <property type="project" value="UniProtKB-KW"/>
</dbReference>
<keyword evidence="4 10" id="KW-0067">ATP-binding</keyword>
<dbReference type="Pfam" id="PF17871">
    <property type="entry name" value="AAA_lid_9"/>
    <property type="match status" value="1"/>
</dbReference>
<evidence type="ECO:0000313" key="16">
    <source>
        <dbReference type="Proteomes" id="UP001212326"/>
    </source>
</evidence>
<name>A0ABY7NZA3_9ACTN</name>
<evidence type="ECO:0000256" key="12">
    <source>
        <dbReference type="SAM" id="MobiDB-lite"/>
    </source>
</evidence>
<dbReference type="InterPro" id="IPR003593">
    <property type="entry name" value="AAA+_ATPase"/>
</dbReference>
<sequence length="845" mass="92078">MTNGYPPDPFGEFLSRFFGGTGGAPAPRHIDIGRLLSQPARELVRGAAQYAAEHGSRNLDTQHLLRAAVAAEPTRSLLSRAGADPDSLATEIDDRAGPVQHPPGDVPPPTSLSLTPAVKRALLDAHDMARASGAGYIGPEHVLSALAANPDSAAGHILNAARYSAGSLPPEAPESTPIRVERQRSTGTPTLDKYGRDLTDLARQGRIDPVIGRDTEIEQTIEVLSRRGKNNPVLIGDAGVGKTAVVEGLAQRIADGDVPDGLAGRRVVALDLTGVVAGTRYRGDFEERLNTIVEEIRAHSERLVVFIDELHTVVGAGSGGEGGAMDAGNILKPALARGELHIVGATTLEEFRRIEKDAALARRFQPVLVPEPTVTDTIEILRGLRDRYEAHHQVRYTDAALVAAVQLSDRYLTDRRLPDKAIDLIDQAGARVRLGAGTKGQDVRALEREAEQLVRDKDQAVADEDYDEAKELRDRIGELKRRIEEASGGGKADEGLDLEVTAEAIAEVVSRQTGIPVSRLTQEEKERLLDLEQHLHQRVVGQEEAVAVVSEAVLRSRAGLASPRRPIGSFLFLGPTGVGKTELARALAEALFSSEDRMVRLDMSEYQERHTVSRLVGAPPGYVGHEEAGQLTEVVRRYPYSLLLLDEVEKAHPDVFNILLQVLDDGRLTDSQGRTVDFTNTVIVMTSNLGSEAITRRGAGIGFGPGGAEADEEARREQILRPLREHFRPEFLNRIDEIVIFRQLTGEQLRQITGLLLEGTRRLLDGQGVTVHFTDAAVDWLAERGYQPEYGARPLRRTIQREVDNQLSRLLLDGTITEGGHVTVDVAEGRLDFRTDRSQRPPPEP</sequence>
<evidence type="ECO:0000256" key="4">
    <source>
        <dbReference type="ARBA" id="ARBA00022840"/>
    </source>
</evidence>
<dbReference type="SUPFAM" id="SSF52540">
    <property type="entry name" value="P-loop containing nucleoside triphosphate hydrolases"/>
    <property type="match status" value="2"/>
</dbReference>
<keyword evidence="15" id="KW-0645">Protease</keyword>
<dbReference type="InterPro" id="IPR003959">
    <property type="entry name" value="ATPase_AAA_core"/>
</dbReference>
<evidence type="ECO:0000259" key="14">
    <source>
        <dbReference type="PROSITE" id="PS51903"/>
    </source>
</evidence>
<feature type="compositionally biased region" description="Pro residues" evidence="12">
    <location>
        <begin position="100"/>
        <end position="110"/>
    </location>
</feature>
<dbReference type="Pfam" id="PF07724">
    <property type="entry name" value="AAA_2"/>
    <property type="match status" value="1"/>
</dbReference>
<dbReference type="InterPro" id="IPR004176">
    <property type="entry name" value="Clp_R_N"/>
</dbReference>
<dbReference type="PRINTS" id="PR00300">
    <property type="entry name" value="CLPPROTEASEA"/>
</dbReference>
<dbReference type="PANTHER" id="PTHR11638">
    <property type="entry name" value="ATP-DEPENDENT CLP PROTEASE"/>
    <property type="match status" value="1"/>
</dbReference>
<reference evidence="15 16" key="1">
    <citation type="submission" date="2022-12" db="EMBL/GenBank/DDBJ databases">
        <authorList>
            <person name="Mo P."/>
        </authorList>
    </citation>
    <scope>NUCLEOTIDE SEQUENCE [LARGE SCALE GENOMIC DNA]</scope>
    <source>
        <strain evidence="15 16">HUAS 2-6</strain>
    </source>
</reference>